<dbReference type="PROSITE" id="PS00584">
    <property type="entry name" value="PFKB_KINASES_2"/>
    <property type="match status" value="1"/>
</dbReference>
<dbReference type="PANTHER" id="PTHR46566:SF1">
    <property type="entry name" value="1-PHOSPHOFRUCTOKINASE"/>
    <property type="match status" value="1"/>
</dbReference>
<comment type="similarity">
    <text evidence="7">Belongs to the carbohydrate kinase PfkB family. LacC subfamily.</text>
</comment>
<evidence type="ECO:0000313" key="11">
    <source>
        <dbReference type="Proteomes" id="UP000268059"/>
    </source>
</evidence>
<comment type="catalytic activity">
    <reaction evidence="6 8">
        <text>beta-D-fructose 1-phosphate + ATP = beta-D-fructose 1,6-bisphosphate + ADP + H(+)</text>
        <dbReference type="Rhea" id="RHEA:14213"/>
        <dbReference type="ChEBI" id="CHEBI:15378"/>
        <dbReference type="ChEBI" id="CHEBI:30616"/>
        <dbReference type="ChEBI" id="CHEBI:32966"/>
        <dbReference type="ChEBI" id="CHEBI:138881"/>
        <dbReference type="ChEBI" id="CHEBI:456216"/>
        <dbReference type="EC" id="2.7.1.56"/>
    </reaction>
</comment>
<dbReference type="GO" id="GO:2001059">
    <property type="term" value="P:D-tagatose 6-phosphate catabolic process"/>
    <property type="evidence" value="ECO:0007669"/>
    <property type="project" value="UniProtKB-UniPathway"/>
</dbReference>
<dbReference type="InterPro" id="IPR029056">
    <property type="entry name" value="Ribokinase-like"/>
</dbReference>
<accession>A0A3G9JTG3</accession>
<proteinExistence type="inferred from homology"/>
<dbReference type="SUPFAM" id="SSF53613">
    <property type="entry name" value="Ribokinase-like"/>
    <property type="match status" value="1"/>
</dbReference>
<organism evidence="10 11">
    <name type="scientific">Intestinibaculum porci</name>
    <dbReference type="NCBI Taxonomy" id="2487118"/>
    <lineage>
        <taxon>Bacteria</taxon>
        <taxon>Bacillati</taxon>
        <taxon>Bacillota</taxon>
        <taxon>Erysipelotrichia</taxon>
        <taxon>Erysipelotrichales</taxon>
        <taxon>Erysipelotrichaceae</taxon>
        <taxon>Intestinibaculum</taxon>
    </lineage>
</organism>
<dbReference type="NCBIfam" id="TIGR03828">
    <property type="entry name" value="pfkB"/>
    <property type="match status" value="1"/>
</dbReference>
<dbReference type="Proteomes" id="UP000268059">
    <property type="component" value="Chromosome"/>
</dbReference>
<dbReference type="Gene3D" id="3.40.1190.20">
    <property type="match status" value="1"/>
</dbReference>
<evidence type="ECO:0000256" key="2">
    <source>
        <dbReference type="ARBA" id="ARBA00022679"/>
    </source>
</evidence>
<feature type="domain" description="Carbohydrate kinase PfkB" evidence="9">
    <location>
        <begin position="8"/>
        <end position="286"/>
    </location>
</feature>
<dbReference type="InterPro" id="IPR011611">
    <property type="entry name" value="PfkB_dom"/>
</dbReference>
<dbReference type="KEGG" id="ebm:SG0102_11080"/>
<dbReference type="InParanoid" id="A0A3G9JTG3"/>
<evidence type="ECO:0000313" key="10">
    <source>
        <dbReference type="EMBL" id="BBH26174.1"/>
    </source>
</evidence>
<comment type="pathway">
    <text evidence="7">Carbohydrate metabolism; D-tagatose 6-phosphate degradation; D-glyceraldehyde 3-phosphate and glycerone phosphate from D-tagatose 6-phosphate: step 1/2.</text>
</comment>
<dbReference type="GO" id="GO:0044281">
    <property type="term" value="P:small molecule metabolic process"/>
    <property type="evidence" value="ECO:0007669"/>
    <property type="project" value="UniProtKB-ARBA"/>
</dbReference>
<gene>
    <name evidence="10" type="primary">fruK</name>
    <name evidence="10" type="ORF">SG0102_11080</name>
</gene>
<dbReference type="GO" id="GO:0016052">
    <property type="term" value="P:carbohydrate catabolic process"/>
    <property type="evidence" value="ECO:0007669"/>
    <property type="project" value="UniProtKB-ARBA"/>
</dbReference>
<dbReference type="Pfam" id="PF00294">
    <property type="entry name" value="PfkB"/>
    <property type="match status" value="1"/>
</dbReference>
<reference evidence="10 11" key="1">
    <citation type="submission" date="2018-11" db="EMBL/GenBank/DDBJ databases">
        <title>Novel Erysipelotrichaceae bacterium isolated from small intestine of a swine.</title>
        <authorList>
            <person name="Kim J.S."/>
            <person name="Choe H."/>
            <person name="Lee Y.R."/>
            <person name="Kim K.M."/>
            <person name="Park D.S."/>
        </authorList>
    </citation>
    <scope>NUCLEOTIDE SEQUENCE [LARGE SCALE GENOMIC DNA]</scope>
    <source>
        <strain evidence="10 11">SG0102</strain>
    </source>
</reference>
<dbReference type="GO" id="GO:0005988">
    <property type="term" value="P:lactose metabolic process"/>
    <property type="evidence" value="ECO:0007669"/>
    <property type="project" value="UniProtKB-KW"/>
</dbReference>
<protein>
    <recommendedName>
        <fullName evidence="7">Tagatose-6-phosphate kinase</fullName>
        <ecNumber evidence="7">2.7.1.144</ecNumber>
    </recommendedName>
</protein>
<evidence type="ECO:0000256" key="3">
    <source>
        <dbReference type="ARBA" id="ARBA00022741"/>
    </source>
</evidence>
<dbReference type="FunFam" id="3.40.1190.20:FF:000001">
    <property type="entry name" value="Phosphofructokinase"/>
    <property type="match status" value="1"/>
</dbReference>
<dbReference type="NCBIfam" id="TIGR03168">
    <property type="entry name" value="1-PFK"/>
    <property type="match status" value="1"/>
</dbReference>
<evidence type="ECO:0000256" key="7">
    <source>
        <dbReference type="PIRNR" id="PIRNR000535"/>
    </source>
</evidence>
<dbReference type="PANTHER" id="PTHR46566">
    <property type="entry name" value="1-PHOSPHOFRUCTOKINASE-RELATED"/>
    <property type="match status" value="1"/>
</dbReference>
<evidence type="ECO:0000256" key="6">
    <source>
        <dbReference type="ARBA" id="ARBA00047745"/>
    </source>
</evidence>
<name>A0A3G9JTG3_9FIRM</name>
<keyword evidence="11" id="KW-1185">Reference proteome</keyword>
<evidence type="ECO:0000256" key="5">
    <source>
        <dbReference type="ARBA" id="ARBA00022840"/>
    </source>
</evidence>
<dbReference type="FunCoup" id="A0A3G9JTG3">
    <property type="interactions" value="27"/>
</dbReference>
<keyword evidence="2 7" id="KW-0808">Transferase</keyword>
<dbReference type="CDD" id="cd01164">
    <property type="entry name" value="FruK_PfkB_like"/>
    <property type="match status" value="1"/>
</dbReference>
<dbReference type="EC" id="2.7.1.144" evidence="7"/>
<comment type="catalytic activity">
    <reaction evidence="7">
        <text>D-tagatofuranose 6-phosphate + ATP = D-tagatofuranose 1,6-bisphosphate + ADP + H(+)</text>
        <dbReference type="Rhea" id="RHEA:12420"/>
        <dbReference type="ChEBI" id="CHEBI:15378"/>
        <dbReference type="ChEBI" id="CHEBI:30616"/>
        <dbReference type="ChEBI" id="CHEBI:58694"/>
        <dbReference type="ChEBI" id="CHEBI:58695"/>
        <dbReference type="ChEBI" id="CHEBI:456216"/>
        <dbReference type="EC" id="2.7.1.144"/>
    </reaction>
</comment>
<sequence>MIYTITFNPALDYVISVDHFEKGVVNRVTEEHIFCGGKGINVSAILKELGYESKALGFVAGFTGDEIVRRAQSEYGINADFIKVAEGMSRINVKLRSDEETEINGIGPKITDADLDKLFAKLDEMQMSDVLVLSGSIPKSISPTIYETILNRLQDKKIFSVVDATGDLLVNVLKYRPFLIKPNNHEIEEIFNVKLQGEEDLVKYAHKLQEMGARNVLISLAGDGSLLVDEHGGQHRLGVCKGKVKNSVGAGDSMVAGFIAGYLRNGDYKEALELGTACGGATAFSESLAKKDFIYENLRQLRGEN</sequence>
<dbReference type="GO" id="GO:0008662">
    <property type="term" value="F:1-phosphofructokinase activity"/>
    <property type="evidence" value="ECO:0007669"/>
    <property type="project" value="UniProtKB-UniRule"/>
</dbReference>
<evidence type="ECO:0000256" key="1">
    <source>
        <dbReference type="ARBA" id="ARBA00005380"/>
    </source>
</evidence>
<dbReference type="InterPro" id="IPR022463">
    <property type="entry name" value="1-PFruKinase"/>
</dbReference>
<dbReference type="InterPro" id="IPR017583">
    <property type="entry name" value="Tagatose/fructose_Pkinase"/>
</dbReference>
<keyword evidence="7" id="KW-0423">Lactose metabolism</keyword>
<dbReference type="UniPathway" id="UPA00704">
    <property type="reaction ID" value="UER00715"/>
</dbReference>
<dbReference type="AlphaFoldDB" id="A0A3G9JTG3"/>
<keyword evidence="5 7" id="KW-0067">ATP-binding</keyword>
<dbReference type="InterPro" id="IPR002173">
    <property type="entry name" value="Carboh/pur_kinase_PfkB_CS"/>
</dbReference>
<evidence type="ECO:0000259" key="9">
    <source>
        <dbReference type="Pfam" id="PF00294"/>
    </source>
</evidence>
<dbReference type="RefSeq" id="WP_125119076.1">
    <property type="nucleotide sequence ID" value="NZ_AP019309.1"/>
</dbReference>
<evidence type="ECO:0000256" key="4">
    <source>
        <dbReference type="ARBA" id="ARBA00022777"/>
    </source>
</evidence>
<keyword evidence="3 7" id="KW-0547">Nucleotide-binding</keyword>
<comment type="similarity">
    <text evidence="1">Belongs to the carbohydrate kinase pfkB family.</text>
</comment>
<dbReference type="GO" id="GO:0005829">
    <property type="term" value="C:cytosol"/>
    <property type="evidence" value="ECO:0007669"/>
    <property type="project" value="TreeGrafter"/>
</dbReference>
<dbReference type="GO" id="GO:0009024">
    <property type="term" value="F:tagatose-6-phosphate kinase activity"/>
    <property type="evidence" value="ECO:0007669"/>
    <property type="project" value="UniProtKB-EC"/>
</dbReference>
<keyword evidence="4 8" id="KW-0418">Kinase</keyword>
<evidence type="ECO:0000256" key="8">
    <source>
        <dbReference type="RuleBase" id="RU369061"/>
    </source>
</evidence>
<dbReference type="PIRSF" id="PIRSF000535">
    <property type="entry name" value="1PFK/6PFK/LacC"/>
    <property type="match status" value="1"/>
</dbReference>
<dbReference type="GO" id="GO:0005524">
    <property type="term" value="F:ATP binding"/>
    <property type="evidence" value="ECO:0007669"/>
    <property type="project" value="UniProtKB-UniRule"/>
</dbReference>
<dbReference type="OrthoDB" id="9801219at2"/>
<dbReference type="EMBL" id="AP019309">
    <property type="protein sequence ID" value="BBH26174.1"/>
    <property type="molecule type" value="Genomic_DNA"/>
</dbReference>
<comment type="function">
    <text evidence="8">Catalyzes the ATP-dependent phosphorylation of fructose-l-phosphate to fructose-l,6-bisphosphate.</text>
</comment>